<dbReference type="PANTHER" id="PTHR46429:SF1">
    <property type="entry name" value="23S RRNA (GUANOSINE-2'-O-)-METHYLTRANSFERASE RLMB"/>
    <property type="match status" value="1"/>
</dbReference>
<dbReference type="Pfam" id="PF00588">
    <property type="entry name" value="SpoU_methylase"/>
    <property type="match status" value="1"/>
</dbReference>
<dbReference type="PANTHER" id="PTHR46429">
    <property type="entry name" value="23S RRNA (GUANOSINE-2'-O-)-METHYLTRANSFERASE RLMB"/>
    <property type="match status" value="1"/>
</dbReference>
<feature type="domain" description="RNA 2-O ribose methyltransferase substrate binding" evidence="4">
    <location>
        <begin position="5"/>
        <end position="79"/>
    </location>
</feature>
<evidence type="ECO:0000313" key="6">
    <source>
        <dbReference type="Proteomes" id="UP000886818"/>
    </source>
</evidence>
<evidence type="ECO:0000256" key="1">
    <source>
        <dbReference type="ARBA" id="ARBA00007228"/>
    </source>
</evidence>
<reference evidence="5" key="1">
    <citation type="submission" date="2021-07" db="EMBL/GenBank/DDBJ databases">
        <title>Complete genome sequence of Crassaminicella sp. 143-21, isolated from a deep-sea hydrothermal vent.</title>
        <authorList>
            <person name="Li X."/>
        </authorList>
    </citation>
    <scope>NUCLEOTIDE SEQUENCE</scope>
    <source>
        <strain evidence="5">143-21</strain>
    </source>
</reference>
<keyword evidence="3" id="KW-0808">Transferase</keyword>
<name>A0ABX8RFQ3_9CLOT</name>
<dbReference type="InterPro" id="IPR013123">
    <property type="entry name" value="SpoU_subst-bd"/>
</dbReference>
<evidence type="ECO:0000256" key="3">
    <source>
        <dbReference type="ARBA" id="ARBA00022679"/>
    </source>
</evidence>
<dbReference type="InterPro" id="IPR001537">
    <property type="entry name" value="SpoU_MeTrfase"/>
</dbReference>
<evidence type="ECO:0000259" key="4">
    <source>
        <dbReference type="SMART" id="SM00967"/>
    </source>
</evidence>
<dbReference type="RefSeq" id="WP_218283978.1">
    <property type="nucleotide sequence ID" value="NZ_CP078093.1"/>
</dbReference>
<protein>
    <submittedName>
        <fullName evidence="5">23S rRNA (Guanosine(2251)-2'-O)-methyltransferase RlmB</fullName>
    </submittedName>
</protein>
<proteinExistence type="inferred from homology"/>
<dbReference type="CDD" id="cd18103">
    <property type="entry name" value="SpoU-like_RlmB"/>
    <property type="match status" value="1"/>
</dbReference>
<comment type="similarity">
    <text evidence="1">Belongs to the class IV-like SAM-binding methyltransferase superfamily. RNA methyltransferase TrmH family.</text>
</comment>
<dbReference type="NCBIfam" id="TIGR00186">
    <property type="entry name" value="rRNA_methyl_3"/>
    <property type="match status" value="1"/>
</dbReference>
<keyword evidence="2" id="KW-0489">Methyltransferase</keyword>
<sequence>MNSDKIEGRNPVIEALRADRAIDKIMIANGAEGSVKKIIGMAKDKNIPIQYVKKQKLNEISVSHAHQGVIAFVAAHTYVEVEDILKKAEEKNEDPFIIILDEITDPHNLGSIMRTADACGAHGVIIPKRRSVGLTGIVAKTSAGAIEYVPVAKVSNIVRTIDFLKSQGLWVVGADMTGEKKHYEENLKGKIALVIGSEGKGIGRLVKEKCDFLVNIPMKGEVSSLNASVAAAVLMYEVVRQREERIG</sequence>
<dbReference type="Pfam" id="PF08032">
    <property type="entry name" value="SpoU_sub_bind"/>
    <property type="match status" value="1"/>
</dbReference>
<keyword evidence="6" id="KW-1185">Reference proteome</keyword>
<accession>A0ABX8RFQ3</accession>
<evidence type="ECO:0000313" key="5">
    <source>
        <dbReference type="EMBL" id="QXM07292.1"/>
    </source>
</evidence>
<dbReference type="EMBL" id="CP078093">
    <property type="protein sequence ID" value="QXM07292.1"/>
    <property type="molecule type" value="Genomic_DNA"/>
</dbReference>
<gene>
    <name evidence="5" type="primary">rlmB</name>
    <name evidence="5" type="ORF">KVH43_06295</name>
</gene>
<organism evidence="5 6">
    <name type="scientific">Crassaminicella indica</name>
    <dbReference type="NCBI Taxonomy" id="2855394"/>
    <lineage>
        <taxon>Bacteria</taxon>
        <taxon>Bacillati</taxon>
        <taxon>Bacillota</taxon>
        <taxon>Clostridia</taxon>
        <taxon>Eubacteriales</taxon>
        <taxon>Clostridiaceae</taxon>
        <taxon>Crassaminicella</taxon>
    </lineage>
</organism>
<dbReference type="InterPro" id="IPR004441">
    <property type="entry name" value="rRNA_MeTrfase_TrmH"/>
</dbReference>
<evidence type="ECO:0000256" key="2">
    <source>
        <dbReference type="ARBA" id="ARBA00022603"/>
    </source>
</evidence>
<dbReference type="Proteomes" id="UP000886818">
    <property type="component" value="Chromosome"/>
</dbReference>
<dbReference type="SMART" id="SM00967">
    <property type="entry name" value="SpoU_sub_bind"/>
    <property type="match status" value="1"/>
</dbReference>